<dbReference type="GO" id="GO:0120547">
    <property type="term" value="F:heme A synthase activity"/>
    <property type="evidence" value="ECO:0007669"/>
    <property type="project" value="UniProtKB-EC"/>
</dbReference>
<feature type="transmembrane region" description="Helical" evidence="11">
    <location>
        <begin position="220"/>
        <end position="238"/>
    </location>
</feature>
<gene>
    <name evidence="11" type="primary">ctaA</name>
    <name evidence="12" type="ORF">A6M13_09640</name>
</gene>
<dbReference type="EMBL" id="MASJ01000003">
    <property type="protein sequence ID" value="OCS87558.1"/>
    <property type="molecule type" value="Genomic_DNA"/>
</dbReference>
<evidence type="ECO:0000256" key="5">
    <source>
        <dbReference type="ARBA" id="ARBA00022989"/>
    </source>
</evidence>
<name>A0A1C0YK56_9BACL</name>
<dbReference type="Proteomes" id="UP000093199">
    <property type="component" value="Unassembled WGS sequence"/>
</dbReference>
<evidence type="ECO:0000256" key="6">
    <source>
        <dbReference type="ARBA" id="ARBA00023002"/>
    </source>
</evidence>
<keyword evidence="4 11" id="KW-0479">Metal-binding</keyword>
<dbReference type="InterPro" id="IPR003780">
    <property type="entry name" value="COX15/CtaA_fam"/>
</dbReference>
<evidence type="ECO:0000256" key="3">
    <source>
        <dbReference type="ARBA" id="ARBA00022692"/>
    </source>
</evidence>
<feature type="transmembrane region" description="Helical" evidence="11">
    <location>
        <begin position="61"/>
        <end position="81"/>
    </location>
</feature>
<dbReference type="AlphaFoldDB" id="A0A1C0YK56"/>
<comment type="subcellular location">
    <subcellularLocation>
        <location evidence="11">Cell membrane</location>
        <topology evidence="11">Multi-pass membrane protein</topology>
    </subcellularLocation>
    <subcellularLocation>
        <location evidence="1">Membrane</location>
        <topology evidence="1">Multi-pass membrane protein</topology>
    </subcellularLocation>
</comment>
<keyword evidence="7 11" id="KW-0408">Iron</keyword>
<keyword evidence="2 11" id="KW-1003">Cell membrane</keyword>
<keyword evidence="6 11" id="KW-0560">Oxidoreductase</keyword>
<reference evidence="12 13" key="1">
    <citation type="submission" date="2016-07" db="EMBL/GenBank/DDBJ databases">
        <title>Caryophanon tenue genome sequencing.</title>
        <authorList>
            <person name="Verma A."/>
            <person name="Pal Y."/>
            <person name="Krishnamurthi S."/>
        </authorList>
    </citation>
    <scope>NUCLEOTIDE SEQUENCE [LARGE SCALE GENOMIC DNA]</scope>
    <source>
        <strain evidence="12 13">DSM 14152</strain>
    </source>
</reference>
<comment type="cofactor">
    <cofactor evidence="11">
        <name>heme b</name>
        <dbReference type="ChEBI" id="CHEBI:60344"/>
    </cofactor>
</comment>
<proteinExistence type="inferred from homology"/>
<evidence type="ECO:0000256" key="4">
    <source>
        <dbReference type="ARBA" id="ARBA00022723"/>
    </source>
</evidence>
<dbReference type="HAMAP" id="MF_01664">
    <property type="entry name" value="HemeA_synth_type1"/>
    <property type="match status" value="1"/>
</dbReference>
<feature type="transmembrane region" description="Helical" evidence="11">
    <location>
        <begin position="245"/>
        <end position="268"/>
    </location>
</feature>
<keyword evidence="8 11" id="KW-0350">Heme biosynthesis</keyword>
<feature type="binding site" description="axial binding residue" evidence="11">
    <location>
        <position position="218"/>
    </location>
    <ligand>
        <name>heme</name>
        <dbReference type="ChEBI" id="CHEBI:30413"/>
    </ligand>
    <ligandPart>
        <name>Fe</name>
        <dbReference type="ChEBI" id="CHEBI:18248"/>
    </ligandPart>
</feature>
<evidence type="ECO:0000256" key="10">
    <source>
        <dbReference type="ARBA" id="ARBA00023157"/>
    </source>
</evidence>
<evidence type="ECO:0000256" key="2">
    <source>
        <dbReference type="ARBA" id="ARBA00022475"/>
    </source>
</evidence>
<comment type="subunit">
    <text evidence="11">Interacts with CtaB.</text>
</comment>
<dbReference type="OrthoDB" id="9816428at2"/>
<comment type="catalytic activity">
    <reaction evidence="11">
        <text>Fe(II)-heme o + 2 A + H2O = Fe(II)-heme a + 2 AH2</text>
        <dbReference type="Rhea" id="RHEA:63388"/>
        <dbReference type="ChEBI" id="CHEBI:13193"/>
        <dbReference type="ChEBI" id="CHEBI:15377"/>
        <dbReference type="ChEBI" id="CHEBI:17499"/>
        <dbReference type="ChEBI" id="CHEBI:60530"/>
        <dbReference type="ChEBI" id="CHEBI:61715"/>
        <dbReference type="EC" id="1.17.99.9"/>
    </reaction>
</comment>
<evidence type="ECO:0000256" key="11">
    <source>
        <dbReference type="HAMAP-Rule" id="MF_01664"/>
    </source>
</evidence>
<dbReference type="GO" id="GO:0046872">
    <property type="term" value="F:metal ion binding"/>
    <property type="evidence" value="ECO:0007669"/>
    <property type="project" value="UniProtKB-KW"/>
</dbReference>
<evidence type="ECO:0000313" key="12">
    <source>
        <dbReference type="EMBL" id="OCS87558.1"/>
    </source>
</evidence>
<feature type="transmembrane region" description="Helical" evidence="11">
    <location>
        <begin position="93"/>
        <end position="115"/>
    </location>
</feature>
<feature type="transmembrane region" description="Helical" evidence="11">
    <location>
        <begin position="274"/>
        <end position="298"/>
    </location>
</feature>
<comment type="caution">
    <text evidence="12">The sequence shown here is derived from an EMBL/GenBank/DDBJ whole genome shotgun (WGS) entry which is preliminary data.</text>
</comment>
<keyword evidence="13" id="KW-1185">Reference proteome</keyword>
<keyword evidence="10" id="KW-1015">Disulfide bond</keyword>
<keyword evidence="5 11" id="KW-1133">Transmembrane helix</keyword>
<comment type="similarity">
    <text evidence="11">Belongs to the COX15/CtaA family. Type 1 subfamily.</text>
</comment>
<evidence type="ECO:0000256" key="9">
    <source>
        <dbReference type="ARBA" id="ARBA00023136"/>
    </source>
</evidence>
<evidence type="ECO:0000256" key="1">
    <source>
        <dbReference type="ARBA" id="ARBA00004141"/>
    </source>
</evidence>
<dbReference type="EC" id="1.17.99.9" evidence="11"/>
<dbReference type="UniPathway" id="UPA00269">
    <property type="reaction ID" value="UER00713"/>
</dbReference>
<sequence>MKQQTWLKWIAVASSVGMLCILLGGALVTKTDSGLGCGRNWPDCNGSLIPKEITAEVLIEFSHRAVTAFVSIFIVLLAVACWRKLGHIREVKFLSAVSVIFLFTQALIGAAQVKWGQGDFILALHFGISLISFASVLLLTLIVFEVDRKFDADHVKVTKKLRRQTIAVTLYSYIAIYTGALVRHTESSLACLDWPVCHFERGWNLLPANQYEWIQMGHRFAVLILIIWIFSIAIHVIRHERQQKALLYTWVGAACLVGAQMITGMLVVLTRLQLFVALGHSLFISMLFGLLCYSVMLVSRSTEVTKPETVASLEKNVYLEESEASSFNK</sequence>
<dbReference type="InterPro" id="IPR050450">
    <property type="entry name" value="COX15/CtaA_HemeA_synthase"/>
</dbReference>
<evidence type="ECO:0000256" key="8">
    <source>
        <dbReference type="ARBA" id="ARBA00023133"/>
    </source>
</evidence>
<feature type="binding site" description="axial binding residue" evidence="11">
    <location>
        <position position="280"/>
    </location>
    <ligand>
        <name>heme</name>
        <dbReference type="ChEBI" id="CHEBI:30413"/>
    </ligand>
    <ligandPart>
        <name>Fe</name>
        <dbReference type="ChEBI" id="CHEBI:18248"/>
    </ligandPart>
</feature>
<dbReference type="PANTHER" id="PTHR35457">
    <property type="entry name" value="HEME A SYNTHASE"/>
    <property type="match status" value="1"/>
</dbReference>
<feature type="transmembrane region" description="Helical" evidence="11">
    <location>
        <begin position="165"/>
        <end position="182"/>
    </location>
</feature>
<evidence type="ECO:0000256" key="7">
    <source>
        <dbReference type="ARBA" id="ARBA00023004"/>
    </source>
</evidence>
<keyword evidence="9 11" id="KW-0472">Membrane</keyword>
<organism evidence="12 13">
    <name type="scientific">Caryophanon tenue</name>
    <dbReference type="NCBI Taxonomy" id="33978"/>
    <lineage>
        <taxon>Bacteria</taxon>
        <taxon>Bacillati</taxon>
        <taxon>Bacillota</taxon>
        <taxon>Bacilli</taxon>
        <taxon>Bacillales</taxon>
        <taxon>Caryophanaceae</taxon>
        <taxon>Caryophanon</taxon>
    </lineage>
</organism>
<evidence type="ECO:0000313" key="13">
    <source>
        <dbReference type="Proteomes" id="UP000093199"/>
    </source>
</evidence>
<keyword evidence="3 11" id="KW-0812">Transmembrane</keyword>
<dbReference type="GO" id="GO:0005886">
    <property type="term" value="C:plasma membrane"/>
    <property type="evidence" value="ECO:0007669"/>
    <property type="project" value="UniProtKB-SubCell"/>
</dbReference>
<dbReference type="InterPro" id="IPR023755">
    <property type="entry name" value="HemeA_Synthase_type1"/>
</dbReference>
<comment type="function">
    <text evidence="11">Catalyzes the conversion of heme O to heme A by two successive hydroxylations of the methyl group at C8. The first hydroxylation forms heme I, the second hydroxylation results in an unstable dihydroxymethyl group, which spontaneously dehydrates, resulting in the formyl group of heme A.</text>
</comment>
<dbReference type="STRING" id="33978.A6M13_09640"/>
<accession>A0A1C0YK56</accession>
<dbReference type="RefSeq" id="WP_066543178.1">
    <property type="nucleotide sequence ID" value="NZ_MASJ01000003.1"/>
</dbReference>
<dbReference type="GO" id="GO:0006784">
    <property type="term" value="P:heme A biosynthetic process"/>
    <property type="evidence" value="ECO:0007669"/>
    <property type="project" value="UniProtKB-UniRule"/>
</dbReference>
<feature type="transmembrane region" description="Helical" evidence="11">
    <location>
        <begin position="7"/>
        <end position="28"/>
    </location>
</feature>
<comment type="pathway">
    <text evidence="11">Porphyrin-containing compound metabolism; heme A biosynthesis; heme A from heme O: step 1/1.</text>
</comment>
<dbReference type="PANTHER" id="PTHR35457:SF1">
    <property type="entry name" value="HEME A SYNTHASE"/>
    <property type="match status" value="1"/>
</dbReference>
<feature type="transmembrane region" description="Helical" evidence="11">
    <location>
        <begin position="121"/>
        <end position="144"/>
    </location>
</feature>
<dbReference type="Pfam" id="PF02628">
    <property type="entry name" value="COX15-CtaA"/>
    <property type="match status" value="1"/>
</dbReference>
<protein>
    <recommendedName>
        <fullName evidence="11">Heme A synthase</fullName>
        <shortName evidence="11">HAS</shortName>
        <ecNumber evidence="11">1.17.99.9</ecNumber>
    </recommendedName>
    <alternativeName>
        <fullName evidence="11">Cytochrome aa3-controlling protein</fullName>
    </alternativeName>
</protein>